<reference evidence="4 5" key="1">
    <citation type="submission" date="2020-07" db="EMBL/GenBank/DDBJ databases">
        <title>Pseudogemmobacter sp. nov., isolated from poultry manure in Taiwan.</title>
        <authorList>
            <person name="Lin S.-Y."/>
            <person name="Tang Y.-S."/>
            <person name="Young C.-C."/>
        </authorList>
    </citation>
    <scope>NUCLEOTIDE SEQUENCE [LARGE SCALE GENOMIC DNA]</scope>
    <source>
        <strain evidence="4 5">CC-YST710</strain>
    </source>
</reference>
<dbReference type="PROSITE" id="PS00393">
    <property type="entry name" value="PEPCASE_2"/>
    <property type="match status" value="1"/>
</dbReference>
<evidence type="ECO:0000313" key="4">
    <source>
        <dbReference type="EMBL" id="MCB5411377.1"/>
    </source>
</evidence>
<dbReference type="InterPro" id="IPR015813">
    <property type="entry name" value="Pyrv/PenolPyrv_kinase-like_dom"/>
</dbReference>
<name>A0ABS8CPQ0_9RHOB</name>
<gene>
    <name evidence="4" type="ORF">H0485_15400</name>
</gene>
<evidence type="ECO:0000256" key="2">
    <source>
        <dbReference type="ARBA" id="ARBA00022419"/>
    </source>
</evidence>
<dbReference type="InterPro" id="IPR033129">
    <property type="entry name" value="PEPCASE_His_AS"/>
</dbReference>
<feature type="active site" evidence="3">
    <location>
        <position position="557"/>
    </location>
</feature>
<dbReference type="Gene3D" id="1.20.1440.90">
    <property type="entry name" value="Phosphoenolpyruvate/pyruvate domain"/>
    <property type="match status" value="1"/>
</dbReference>
<dbReference type="SUPFAM" id="SSF51621">
    <property type="entry name" value="Phosphoenolpyruvate/pyruvate domain"/>
    <property type="match status" value="1"/>
</dbReference>
<evidence type="ECO:0000256" key="1">
    <source>
        <dbReference type="ARBA" id="ARBA00003670"/>
    </source>
</evidence>
<evidence type="ECO:0000256" key="3">
    <source>
        <dbReference type="PROSITE-ProRule" id="PRU10112"/>
    </source>
</evidence>
<dbReference type="PANTHER" id="PTHR30523:SF32">
    <property type="entry name" value="PHOSPHOENOLPYRUVATE CARBOXYLASE"/>
    <property type="match status" value="1"/>
</dbReference>
<dbReference type="PRINTS" id="PR00150">
    <property type="entry name" value="PEPCARBXLASE"/>
</dbReference>
<comment type="caution">
    <text evidence="4">The sequence shown here is derived from an EMBL/GenBank/DDBJ whole genome shotgun (WGS) entry which is preliminary data.</text>
</comment>
<protein>
    <recommendedName>
        <fullName evidence="2">Phosphoenolpyruvate carboxylase</fullName>
    </recommendedName>
</protein>
<dbReference type="InterPro" id="IPR021135">
    <property type="entry name" value="PEP_COase"/>
</dbReference>
<sequence>MQQLLAERFVEAEPLSGRGGDESDAARLRALLFDLLRDVVSRRAAKVAEWLTTEAAGPIPEGPEATPYLQALNIWFQLQRIAEENAAMRQRRRVEAEDGPEQVQGSLACAFADLRDHGLSPAEIDDAVSRLNLVPTMTAHPTEAKRVTILEIHRRIYRRLVELETERWTPRERNRLHEALRGEIDLLWLTGELRLERPSLADEIAWGLQFFRNSLFDAVPQLFERFSEARGPALPELARPCLRFHSWIGGDRDGNPNVTAEITEFAVKSGQDAALACHIDGLQTAVQRLSISCRIASLPEEARVALNQVVAGSGAAAALQSRNPNEVFRQALSAVLLRLQASREAGAAAYAGPREFVIDLARIETALLAIGAEDLARQYLRPLRWRAEVFGFRTAALDIRQNSTVLNAVLEEIWHFQGLSIATGTAAAAKLIRDALADPATTSIEAQSLSPQAQDLLALLRLIRSRGADPEAFGPFIVSMTRSAEDILAVYLLAIYAAGRCESLPSLSVVPLFETIEDLRAGPDIIANLLENSSYLAAVREKRGSVEVMLGYSDSGKDGGFFCSTWELHRAQRRLSATLAARGLRPAFFHGRGGSASRGGAPTGRAIAAQPEGTVDGQLKLTEQGEVVSAKYANRGTALHNMELLAAAVLEHTALSTRLSRNRSPEDDEAMEALSGMSQAAWSGLVNSPGFVRYFQQASPVDELSALKLGSRPARRHGAQSLADLRAIPWVFAWSQNRHMLTGWYGVGTAIADFLKVRGAAGEQRLRTMFGSSAVFRMLIDEVEKSLYQADMPIAAGYAALVADREAGERIYAKIRDEYEQSRKAVLLITGQTSLASRFPQFQRRFERLRPHLARSNALQIALLRQARNETKPGVSHVPLLQSMNCIAAGLGWTG</sequence>
<dbReference type="Proteomes" id="UP001198571">
    <property type="component" value="Unassembled WGS sequence"/>
</dbReference>
<comment type="function">
    <text evidence="1">Forms oxaloacetate, a four-carbon dicarboxylic acid source for the tricarboxylic acid cycle.</text>
</comment>
<accession>A0ABS8CPQ0</accession>
<proteinExistence type="predicted"/>
<dbReference type="EMBL" id="JACDXX010000015">
    <property type="protein sequence ID" value="MCB5411377.1"/>
    <property type="molecule type" value="Genomic_DNA"/>
</dbReference>
<dbReference type="Pfam" id="PF00311">
    <property type="entry name" value="PEPcase"/>
    <property type="match status" value="1"/>
</dbReference>
<keyword evidence="5" id="KW-1185">Reference proteome</keyword>
<dbReference type="PANTHER" id="PTHR30523">
    <property type="entry name" value="PHOSPHOENOLPYRUVATE CARBOXYLASE"/>
    <property type="match status" value="1"/>
</dbReference>
<organism evidence="4 5">
    <name type="scientific">Pseudogemmobacter faecipullorum</name>
    <dbReference type="NCBI Taxonomy" id="2755041"/>
    <lineage>
        <taxon>Bacteria</taxon>
        <taxon>Pseudomonadati</taxon>
        <taxon>Pseudomonadota</taxon>
        <taxon>Alphaproteobacteria</taxon>
        <taxon>Rhodobacterales</taxon>
        <taxon>Paracoccaceae</taxon>
        <taxon>Pseudogemmobacter</taxon>
    </lineage>
</organism>
<evidence type="ECO:0000313" key="5">
    <source>
        <dbReference type="Proteomes" id="UP001198571"/>
    </source>
</evidence>